<dbReference type="Proteomes" id="UP000193560">
    <property type="component" value="Unassembled WGS sequence"/>
</dbReference>
<dbReference type="PANTHER" id="PTHR21964">
    <property type="entry name" value="BREAST CANCER METASTASIS-SUPPRESSOR 1"/>
    <property type="match status" value="1"/>
</dbReference>
<feature type="compositionally biased region" description="Basic residues" evidence="6">
    <location>
        <begin position="113"/>
        <end position="130"/>
    </location>
</feature>
<dbReference type="OrthoDB" id="20886at2759"/>
<comment type="subcellular location">
    <subcellularLocation>
        <location evidence="1">Nucleus</location>
    </subcellularLocation>
</comment>
<dbReference type="EMBL" id="MCGE01000026">
    <property type="protein sequence ID" value="ORZ09874.1"/>
    <property type="molecule type" value="Genomic_DNA"/>
</dbReference>
<protein>
    <recommendedName>
        <fullName evidence="9">Sds3-like-domain-containing protein</fullName>
    </recommendedName>
</protein>
<sequence length="478" mass="52784">MPIANANTVALERPATRKTTSMISNKATNNKNNNASPRRPNQNPKDALKPTDMVLTRKRGTHTDTVAATTTTSSTATTADCNVTTPVPPLPSPSCPSTPTPVKNSELNARNKQTQRRKKTRSRRGSKRTPRATLSSHTTEKTTTTTADTGEETSAKVEHDAVDQTEDSITLSSSSQQTISAALSPTTTVSPIVDTENGVVPEAPAATIDDNSTTDILETKDNTQDSKEALEALSLIEVEFARLRQKVFDEKMEALYEEMVMIEKGIHPDQLEMMKEIEKKRHDCIEMATAKRDMGRLAHQNRFESTVYQADLAFTRKRKELRTDIHQILGKRRLKLNDEHLNTSEETPDDLSNVSSAQRQHRFNQTHKLQHVSRITGFPRAPLTEGISEQSAHCDLTHIQGKLVMEQSSTPSSHSGHSPLSPPMFSTTPTTPSSASSSSSSSVIMAPEMIPPHQLQYTSYKINSIPMVDIRQDPTTIR</sequence>
<evidence type="ECO:0000256" key="1">
    <source>
        <dbReference type="ARBA" id="ARBA00004123"/>
    </source>
</evidence>
<keyword evidence="2" id="KW-0678">Repressor</keyword>
<keyword evidence="8" id="KW-1185">Reference proteome</keyword>
<feature type="compositionally biased region" description="Low complexity" evidence="6">
    <location>
        <begin position="24"/>
        <end position="41"/>
    </location>
</feature>
<dbReference type="InterPro" id="IPR013907">
    <property type="entry name" value="Sds3"/>
</dbReference>
<feature type="compositionally biased region" description="Basic residues" evidence="6">
    <location>
        <begin position="359"/>
        <end position="371"/>
    </location>
</feature>
<comment type="caution">
    <text evidence="7">The sequence shown here is derived from an EMBL/GenBank/DDBJ whole genome shotgun (WGS) entry which is preliminary data.</text>
</comment>
<feature type="compositionally biased region" description="Low complexity" evidence="6">
    <location>
        <begin position="131"/>
        <end position="148"/>
    </location>
</feature>
<proteinExistence type="predicted"/>
<dbReference type="GO" id="GO:0005654">
    <property type="term" value="C:nucleoplasm"/>
    <property type="evidence" value="ECO:0007669"/>
    <property type="project" value="UniProtKB-ARBA"/>
</dbReference>
<evidence type="ECO:0000313" key="8">
    <source>
        <dbReference type="Proteomes" id="UP000193560"/>
    </source>
</evidence>
<evidence type="ECO:0000256" key="4">
    <source>
        <dbReference type="ARBA" id="ARBA00023163"/>
    </source>
</evidence>
<feature type="region of interest" description="Disordered" evidence="6">
    <location>
        <begin position="407"/>
        <end position="442"/>
    </location>
</feature>
<dbReference type="STRING" id="90262.A0A1X2I5N9"/>
<evidence type="ECO:0000256" key="5">
    <source>
        <dbReference type="ARBA" id="ARBA00023242"/>
    </source>
</evidence>
<feature type="region of interest" description="Disordered" evidence="6">
    <location>
        <begin position="1"/>
        <end position="176"/>
    </location>
</feature>
<dbReference type="GO" id="GO:0010468">
    <property type="term" value="P:regulation of gene expression"/>
    <property type="evidence" value="ECO:0007669"/>
    <property type="project" value="UniProtKB-ARBA"/>
</dbReference>
<feature type="compositionally biased region" description="Low complexity" evidence="6">
    <location>
        <begin position="63"/>
        <end position="85"/>
    </location>
</feature>
<keyword evidence="3" id="KW-0805">Transcription regulation</keyword>
<feature type="region of interest" description="Disordered" evidence="6">
    <location>
        <begin position="339"/>
        <end position="375"/>
    </location>
</feature>
<dbReference type="SMART" id="SM01401">
    <property type="entry name" value="Sds3"/>
    <property type="match status" value="1"/>
</dbReference>
<feature type="compositionally biased region" description="Basic and acidic residues" evidence="6">
    <location>
        <begin position="153"/>
        <end position="162"/>
    </location>
</feature>
<gene>
    <name evidence="7" type="ORF">BCR42DRAFT_423241</name>
</gene>
<keyword evidence="4" id="KW-0804">Transcription</keyword>
<organism evidence="7 8">
    <name type="scientific">Absidia repens</name>
    <dbReference type="NCBI Taxonomy" id="90262"/>
    <lineage>
        <taxon>Eukaryota</taxon>
        <taxon>Fungi</taxon>
        <taxon>Fungi incertae sedis</taxon>
        <taxon>Mucoromycota</taxon>
        <taxon>Mucoromycotina</taxon>
        <taxon>Mucoromycetes</taxon>
        <taxon>Mucorales</taxon>
        <taxon>Cunninghamellaceae</taxon>
        <taxon>Absidia</taxon>
    </lineage>
</organism>
<keyword evidence="5" id="KW-0539">Nucleus</keyword>
<accession>A0A1X2I5N9</accession>
<feature type="compositionally biased region" description="Pro residues" evidence="6">
    <location>
        <begin position="86"/>
        <end position="99"/>
    </location>
</feature>
<reference evidence="7 8" key="1">
    <citation type="submission" date="2016-07" db="EMBL/GenBank/DDBJ databases">
        <title>Pervasive Adenine N6-methylation of Active Genes in Fungi.</title>
        <authorList>
            <consortium name="DOE Joint Genome Institute"/>
            <person name="Mondo S.J."/>
            <person name="Dannebaum R.O."/>
            <person name="Kuo R.C."/>
            <person name="Labutti K."/>
            <person name="Haridas S."/>
            <person name="Kuo A."/>
            <person name="Salamov A."/>
            <person name="Ahrendt S.R."/>
            <person name="Lipzen A."/>
            <person name="Sullivan W."/>
            <person name="Andreopoulos W.B."/>
            <person name="Clum A."/>
            <person name="Lindquist E."/>
            <person name="Daum C."/>
            <person name="Ramamoorthy G.K."/>
            <person name="Gryganskyi A."/>
            <person name="Culley D."/>
            <person name="Magnuson J.K."/>
            <person name="James T.Y."/>
            <person name="O'Malley M.A."/>
            <person name="Stajich J.E."/>
            <person name="Spatafora J.W."/>
            <person name="Visel A."/>
            <person name="Grigoriev I.V."/>
        </authorList>
    </citation>
    <scope>NUCLEOTIDE SEQUENCE [LARGE SCALE GENOMIC DNA]</scope>
    <source>
        <strain evidence="7 8">NRRL 1336</strain>
    </source>
</reference>
<evidence type="ECO:0008006" key="9">
    <source>
        <dbReference type="Google" id="ProtNLM"/>
    </source>
</evidence>
<name>A0A1X2I5N9_9FUNG</name>
<evidence type="ECO:0000256" key="6">
    <source>
        <dbReference type="SAM" id="MobiDB-lite"/>
    </source>
</evidence>
<feature type="compositionally biased region" description="Low complexity" evidence="6">
    <location>
        <begin position="408"/>
        <end position="442"/>
    </location>
</feature>
<dbReference type="Pfam" id="PF08598">
    <property type="entry name" value="Sds3"/>
    <property type="match status" value="1"/>
</dbReference>
<dbReference type="AlphaFoldDB" id="A0A1X2I5N9"/>
<evidence type="ECO:0000256" key="3">
    <source>
        <dbReference type="ARBA" id="ARBA00023015"/>
    </source>
</evidence>
<evidence type="ECO:0000313" key="7">
    <source>
        <dbReference type="EMBL" id="ORZ09874.1"/>
    </source>
</evidence>
<evidence type="ECO:0000256" key="2">
    <source>
        <dbReference type="ARBA" id="ARBA00022491"/>
    </source>
</evidence>